<evidence type="ECO:0000256" key="2">
    <source>
        <dbReference type="SAM" id="Phobius"/>
    </source>
</evidence>
<protein>
    <submittedName>
        <fullName evidence="4">Sugar transferase</fullName>
    </submittedName>
</protein>
<feature type="domain" description="Bacterial sugar transferase" evidence="3">
    <location>
        <begin position="8"/>
        <end position="183"/>
    </location>
</feature>
<comment type="similarity">
    <text evidence="1">Belongs to the bacterial sugar transferase family.</text>
</comment>
<proteinExistence type="inferred from homology"/>
<keyword evidence="2" id="KW-0812">Transmembrane</keyword>
<feature type="transmembrane region" description="Helical" evidence="2">
    <location>
        <begin position="13"/>
        <end position="37"/>
    </location>
</feature>
<evidence type="ECO:0000259" key="3">
    <source>
        <dbReference type="Pfam" id="PF02397"/>
    </source>
</evidence>
<sequence>MLYSGFLKPLSDFIIAFIVLLVLSPIILLLVILLAIFNKGSVFFFQQRPGKNGKVFKVIKFKTMNDKKGADGNLLPDAVRLTKVGKFVRTTSLDELPQLINVVKGDMSLVGPRPLLVKYLPLYNKRQARRHEVRPGITGWAQVNGRNAISWEQKFELDVYYVDHLSLALDIKIIYLTVLKVIKRSDINTEGVATTIPFTGTKKENSQQNLN</sequence>
<gene>
    <name evidence="4" type="ORF">GCM10007424_10120</name>
</gene>
<dbReference type="Pfam" id="PF02397">
    <property type="entry name" value="Bac_transf"/>
    <property type="match status" value="1"/>
</dbReference>
<evidence type="ECO:0000256" key="1">
    <source>
        <dbReference type="ARBA" id="ARBA00006464"/>
    </source>
</evidence>
<accession>A0ABQ1JLJ4</accession>
<dbReference type="PANTHER" id="PTHR30576">
    <property type="entry name" value="COLANIC BIOSYNTHESIS UDP-GLUCOSE LIPID CARRIER TRANSFERASE"/>
    <property type="match status" value="1"/>
</dbReference>
<dbReference type="GO" id="GO:0016740">
    <property type="term" value="F:transferase activity"/>
    <property type="evidence" value="ECO:0007669"/>
    <property type="project" value="UniProtKB-KW"/>
</dbReference>
<name>A0ABQ1JLJ4_9FLAO</name>
<organism evidence="4 5">
    <name type="scientific">Flavobacterium suaedae</name>
    <dbReference type="NCBI Taxonomy" id="1767027"/>
    <lineage>
        <taxon>Bacteria</taxon>
        <taxon>Pseudomonadati</taxon>
        <taxon>Bacteroidota</taxon>
        <taxon>Flavobacteriia</taxon>
        <taxon>Flavobacteriales</taxon>
        <taxon>Flavobacteriaceae</taxon>
        <taxon>Flavobacterium</taxon>
    </lineage>
</organism>
<dbReference type="PANTHER" id="PTHR30576:SF8">
    <property type="entry name" value="UNDECAPRENYL-PHOSPHATE GALACTOSE PHOSPHOTRANSFERASE"/>
    <property type="match status" value="1"/>
</dbReference>
<keyword evidence="5" id="KW-1185">Reference proteome</keyword>
<evidence type="ECO:0000313" key="4">
    <source>
        <dbReference type="EMBL" id="GGB72105.1"/>
    </source>
</evidence>
<comment type="caution">
    <text evidence="4">The sequence shown here is derived from an EMBL/GenBank/DDBJ whole genome shotgun (WGS) entry which is preliminary data.</text>
</comment>
<dbReference type="InterPro" id="IPR003362">
    <property type="entry name" value="Bact_transf"/>
</dbReference>
<dbReference type="Proteomes" id="UP000615760">
    <property type="component" value="Unassembled WGS sequence"/>
</dbReference>
<reference evidence="5" key="1">
    <citation type="journal article" date="2019" name="Int. J. Syst. Evol. Microbiol.">
        <title>The Global Catalogue of Microorganisms (GCM) 10K type strain sequencing project: providing services to taxonomists for standard genome sequencing and annotation.</title>
        <authorList>
            <consortium name="The Broad Institute Genomics Platform"/>
            <consortium name="The Broad Institute Genome Sequencing Center for Infectious Disease"/>
            <person name="Wu L."/>
            <person name="Ma J."/>
        </authorList>
    </citation>
    <scope>NUCLEOTIDE SEQUENCE [LARGE SCALE GENOMIC DNA]</scope>
    <source>
        <strain evidence="5">CGMCC 1.15461</strain>
    </source>
</reference>
<keyword evidence="4" id="KW-0808">Transferase</keyword>
<keyword evidence="2" id="KW-0472">Membrane</keyword>
<keyword evidence="2" id="KW-1133">Transmembrane helix</keyword>
<evidence type="ECO:0000313" key="5">
    <source>
        <dbReference type="Proteomes" id="UP000615760"/>
    </source>
</evidence>
<dbReference type="EMBL" id="BMJE01000002">
    <property type="protein sequence ID" value="GGB72105.1"/>
    <property type="molecule type" value="Genomic_DNA"/>
</dbReference>